<evidence type="ECO:0000256" key="1">
    <source>
        <dbReference type="SAM" id="Coils"/>
    </source>
</evidence>
<evidence type="ECO:0008006" key="5">
    <source>
        <dbReference type="Google" id="ProtNLM"/>
    </source>
</evidence>
<sequence length="582" mass="64609">MSAKNQVTPKNPLTPSDAKGSLKSFGLASPEPTPAVEDGRIEADRQRIAAAVHQLLEAPPASPGETKDNKVGGAPSDANAHLGEVALEIERILGCSDTSYAEILGVKPDSTENEKIAAWRHLGCLLHAKSTDHKDAAVAFEKLRIAAENQSVSHLDIDEVVSWNGEEKLPDLDEDTPMAEDAIPVPPAYVTDIYDKATPTLYRLGQDPTDPIALKLLQELNAKISKSNAAEKESLGTNGAEVSLDRWCIPLSFFGPHYNQVLENYNVLAKDRTNQPARNAIAKEKKLIDSLIERNHFPQAWTVETADEYLQNTDKATATAEDIKPAADEATITYPWTTAKAADGSLIIGVRKWGGFGTQVCIEMQEKDGRIIRRLESASEIGLQKVQKYWETDGFKNLAEGQSQWSYRDRNDFEELLWVTKSQTKRKNIAANNKDPNADCCVKFHDKGIQILTVTSFNKVLGPSSARAEIEKVCVRDNISPPWKAGNVSQYYDRSKVEKDPVRRRALEDAQATSSIDDRLAQRKLNLDEAAGQESRVAEQLEDRVKSLEKEMKDMRNMATTLNRNMEMLMGMFKEFMGSKKD</sequence>
<keyword evidence="1" id="KW-0175">Coiled coil</keyword>
<accession>A0AAX4J4V2</accession>
<feature type="compositionally biased region" description="Polar residues" evidence="2">
    <location>
        <begin position="1"/>
        <end position="14"/>
    </location>
</feature>
<reference evidence="4" key="1">
    <citation type="journal article" date="2023" name="bioRxiv">
        <title>Complete genome of the Medicago anthracnose fungus, Colletotrichum destructivum, reveals a mini-chromosome-like region within a core chromosome.</title>
        <authorList>
            <person name="Lapalu N."/>
            <person name="Simon A."/>
            <person name="Lu A."/>
            <person name="Plaumann P.-L."/>
            <person name="Amselem J."/>
            <person name="Pigne S."/>
            <person name="Auger A."/>
            <person name="Koch C."/>
            <person name="Dallery J.-F."/>
            <person name="O'Connell R.J."/>
        </authorList>
    </citation>
    <scope>NUCLEOTIDE SEQUENCE [LARGE SCALE GENOMIC DNA]</scope>
    <source>
        <strain evidence="4">CBS 520.97</strain>
    </source>
</reference>
<dbReference type="KEGG" id="cdet:87952111"/>
<evidence type="ECO:0000313" key="3">
    <source>
        <dbReference type="EMBL" id="WQF90598.1"/>
    </source>
</evidence>
<feature type="coiled-coil region" evidence="1">
    <location>
        <begin position="531"/>
        <end position="565"/>
    </location>
</feature>
<organism evidence="3 4">
    <name type="scientific">Colletotrichum destructivum</name>
    <dbReference type="NCBI Taxonomy" id="34406"/>
    <lineage>
        <taxon>Eukaryota</taxon>
        <taxon>Fungi</taxon>
        <taxon>Dikarya</taxon>
        <taxon>Ascomycota</taxon>
        <taxon>Pezizomycotina</taxon>
        <taxon>Sordariomycetes</taxon>
        <taxon>Hypocreomycetidae</taxon>
        <taxon>Glomerellales</taxon>
        <taxon>Glomerellaceae</taxon>
        <taxon>Colletotrichum</taxon>
        <taxon>Colletotrichum destructivum species complex</taxon>
    </lineage>
</organism>
<dbReference type="RefSeq" id="XP_062787818.1">
    <property type="nucleotide sequence ID" value="XM_062931767.1"/>
</dbReference>
<protein>
    <recommendedName>
        <fullName evidence="5">DnaJ domain-containing protein</fullName>
    </recommendedName>
</protein>
<dbReference type="EMBL" id="CP137316">
    <property type="protein sequence ID" value="WQF90598.1"/>
    <property type="molecule type" value="Genomic_DNA"/>
</dbReference>
<feature type="compositionally biased region" description="Basic and acidic residues" evidence="2">
    <location>
        <begin position="37"/>
        <end position="47"/>
    </location>
</feature>
<evidence type="ECO:0000256" key="2">
    <source>
        <dbReference type="SAM" id="MobiDB-lite"/>
    </source>
</evidence>
<name>A0AAX4J4V2_9PEZI</name>
<feature type="region of interest" description="Disordered" evidence="2">
    <location>
        <begin position="1"/>
        <end position="77"/>
    </location>
</feature>
<evidence type="ECO:0000313" key="4">
    <source>
        <dbReference type="Proteomes" id="UP001322277"/>
    </source>
</evidence>
<dbReference type="GeneID" id="87952111"/>
<dbReference type="AlphaFoldDB" id="A0AAX4J4V2"/>
<proteinExistence type="predicted"/>
<dbReference type="Proteomes" id="UP001322277">
    <property type="component" value="Chromosome 12"/>
</dbReference>
<keyword evidence="4" id="KW-1185">Reference proteome</keyword>
<gene>
    <name evidence="3" type="ORF">CDEST_15612</name>
</gene>